<dbReference type="GO" id="GO:0003677">
    <property type="term" value="F:DNA binding"/>
    <property type="evidence" value="ECO:0007669"/>
    <property type="project" value="UniProtKB-KW"/>
</dbReference>
<evidence type="ECO:0000313" key="4">
    <source>
        <dbReference type="Proteomes" id="UP000253868"/>
    </source>
</evidence>
<dbReference type="Pfam" id="PF00440">
    <property type="entry name" value="TetR_N"/>
    <property type="match status" value="1"/>
</dbReference>
<sequence>MQPRKPAAGIRLPTPEMLLHTAECLFAEHGIATVSNRRVAEVAGAANNSAVLYHYRNKTGLLLAIVRKHNTELEEIRGRMLAEAEGKAAGKAESGAGAGSDDPRDYIACLVLPLTEYLRRLGPPTWYARFSLQAMTDPSFAGELTRELAASPSHQRIWARLTALVDSADHEVLRHRSRLVMLVIVHACANFERELADGKDRTTGGGWDDVGHFLLDAVAGLLLAPVTRPPGS</sequence>
<evidence type="ECO:0000256" key="1">
    <source>
        <dbReference type="ARBA" id="ARBA00023125"/>
    </source>
</evidence>
<feature type="domain" description="HTH tetR-type" evidence="2">
    <location>
        <begin position="18"/>
        <end position="65"/>
    </location>
</feature>
<dbReference type="SUPFAM" id="SSF46689">
    <property type="entry name" value="Homeodomain-like"/>
    <property type="match status" value="1"/>
</dbReference>
<dbReference type="OrthoDB" id="2356263at2"/>
<accession>A0A345HWE7</accession>
<dbReference type="RefSeq" id="WP_114663507.1">
    <property type="nucleotide sequence ID" value="NZ_CP031194.1"/>
</dbReference>
<dbReference type="AlphaFoldDB" id="A0A345HWE7"/>
<evidence type="ECO:0000259" key="2">
    <source>
        <dbReference type="Pfam" id="PF00440"/>
    </source>
</evidence>
<protein>
    <submittedName>
        <fullName evidence="3">TetR/AcrR family transcriptional regulator</fullName>
    </submittedName>
</protein>
<organism evidence="3 4">
    <name type="scientific">Streptomyces paludis</name>
    <dbReference type="NCBI Taxonomy" id="2282738"/>
    <lineage>
        <taxon>Bacteria</taxon>
        <taxon>Bacillati</taxon>
        <taxon>Actinomycetota</taxon>
        <taxon>Actinomycetes</taxon>
        <taxon>Kitasatosporales</taxon>
        <taxon>Streptomycetaceae</taxon>
        <taxon>Streptomyces</taxon>
    </lineage>
</organism>
<gene>
    <name evidence="3" type="ORF">DVK44_28840</name>
</gene>
<dbReference type="Proteomes" id="UP000253868">
    <property type="component" value="Chromosome"/>
</dbReference>
<evidence type="ECO:0000313" key="3">
    <source>
        <dbReference type="EMBL" id="AXG81021.1"/>
    </source>
</evidence>
<dbReference type="EMBL" id="CP031194">
    <property type="protein sequence ID" value="AXG81021.1"/>
    <property type="molecule type" value="Genomic_DNA"/>
</dbReference>
<dbReference type="InterPro" id="IPR001647">
    <property type="entry name" value="HTH_TetR"/>
</dbReference>
<dbReference type="Gene3D" id="1.10.357.10">
    <property type="entry name" value="Tetracycline Repressor, domain 2"/>
    <property type="match status" value="1"/>
</dbReference>
<dbReference type="KEGG" id="spad:DVK44_28840"/>
<proteinExistence type="predicted"/>
<name>A0A345HWE7_9ACTN</name>
<keyword evidence="4" id="KW-1185">Reference proteome</keyword>
<keyword evidence="1" id="KW-0238">DNA-binding</keyword>
<dbReference type="InterPro" id="IPR009057">
    <property type="entry name" value="Homeodomain-like_sf"/>
</dbReference>
<reference evidence="4" key="1">
    <citation type="submission" date="2018-07" db="EMBL/GenBank/DDBJ databases">
        <authorList>
            <person name="Zhao J."/>
        </authorList>
    </citation>
    <scope>NUCLEOTIDE SEQUENCE [LARGE SCALE GENOMIC DNA]</scope>
    <source>
        <strain evidence="4">GSSD-12</strain>
    </source>
</reference>